<dbReference type="Proteomes" id="UP000509510">
    <property type="component" value="Chromosome I"/>
</dbReference>
<feature type="domain" description="Aminoacyl-transfer RNA synthetases class-II family profile" evidence="14">
    <location>
        <begin position="293"/>
        <end position="603"/>
    </location>
</feature>
<dbReference type="GO" id="GO:0005829">
    <property type="term" value="C:cytosol"/>
    <property type="evidence" value="ECO:0007669"/>
    <property type="project" value="TreeGrafter"/>
</dbReference>
<dbReference type="PANTHER" id="PTHR43450">
    <property type="entry name" value="ASPARTYL-TRNA SYNTHETASE"/>
    <property type="match status" value="1"/>
</dbReference>
<evidence type="ECO:0000259" key="14">
    <source>
        <dbReference type="PROSITE" id="PS50862"/>
    </source>
</evidence>
<dbReference type="InterPro" id="IPR004523">
    <property type="entry name" value="Asp-tRNA_synthase_2"/>
</dbReference>
<evidence type="ECO:0000256" key="11">
    <source>
        <dbReference type="ARBA" id="ARBA00033155"/>
    </source>
</evidence>
<dbReference type="NCBIfam" id="NF003483">
    <property type="entry name" value="PRK05159.1"/>
    <property type="match status" value="1"/>
</dbReference>
<dbReference type="RefSeq" id="XP_035339174.1">
    <property type="nucleotide sequence ID" value="XM_035483281.1"/>
</dbReference>
<organism evidence="15 16">
    <name type="scientific">Talaromyces rugulosus</name>
    <name type="common">Penicillium rugulosum</name>
    <dbReference type="NCBI Taxonomy" id="121627"/>
    <lineage>
        <taxon>Eukaryota</taxon>
        <taxon>Fungi</taxon>
        <taxon>Dikarya</taxon>
        <taxon>Ascomycota</taxon>
        <taxon>Pezizomycotina</taxon>
        <taxon>Eurotiomycetes</taxon>
        <taxon>Eurotiomycetidae</taxon>
        <taxon>Eurotiales</taxon>
        <taxon>Trichocomaceae</taxon>
        <taxon>Talaromyces</taxon>
        <taxon>Talaromyces sect. Islandici</taxon>
    </lineage>
</organism>
<dbReference type="OrthoDB" id="372395at2759"/>
<dbReference type="GO" id="GO:0017101">
    <property type="term" value="C:aminoacyl-tRNA synthetase multienzyme complex"/>
    <property type="evidence" value="ECO:0007669"/>
    <property type="project" value="TreeGrafter"/>
</dbReference>
<dbReference type="AlphaFoldDB" id="A0A7H8QHR6"/>
<comment type="catalytic activity">
    <reaction evidence="12">
        <text>tRNA(Asp) + L-aspartate + ATP = L-aspartyl-tRNA(Asp) + AMP + diphosphate</text>
        <dbReference type="Rhea" id="RHEA:19649"/>
        <dbReference type="Rhea" id="RHEA-COMP:9660"/>
        <dbReference type="Rhea" id="RHEA-COMP:9678"/>
        <dbReference type="ChEBI" id="CHEBI:29991"/>
        <dbReference type="ChEBI" id="CHEBI:30616"/>
        <dbReference type="ChEBI" id="CHEBI:33019"/>
        <dbReference type="ChEBI" id="CHEBI:78442"/>
        <dbReference type="ChEBI" id="CHEBI:78516"/>
        <dbReference type="ChEBI" id="CHEBI:456215"/>
        <dbReference type="EC" id="6.1.1.12"/>
    </reaction>
</comment>
<keyword evidence="8" id="KW-0067">ATP-binding</keyword>
<dbReference type="GO" id="GO:0004815">
    <property type="term" value="F:aspartate-tRNA ligase activity"/>
    <property type="evidence" value="ECO:0007669"/>
    <property type="project" value="UniProtKB-EC"/>
</dbReference>
<protein>
    <recommendedName>
        <fullName evidence="4">Aspartate--tRNA ligase, cytoplasmic</fullName>
        <ecNumber evidence="3">6.1.1.12</ecNumber>
    </recommendedName>
    <alternativeName>
        <fullName evidence="11">Aspartyl-tRNA synthetase</fullName>
    </alternativeName>
</protein>
<evidence type="ECO:0000313" key="15">
    <source>
        <dbReference type="EMBL" id="QKX52995.1"/>
    </source>
</evidence>
<dbReference type="PROSITE" id="PS50862">
    <property type="entry name" value="AA_TRNA_LIGASE_II"/>
    <property type="match status" value="1"/>
</dbReference>
<keyword evidence="9" id="KW-0648">Protein biosynthesis</keyword>
<name>A0A7H8QHR6_TALRU</name>
<dbReference type="Gene3D" id="3.30.930.10">
    <property type="entry name" value="Bira Bifunctional Protein, Domain 2"/>
    <property type="match status" value="1"/>
</dbReference>
<comment type="subcellular location">
    <subcellularLocation>
        <location evidence="1">Cytoplasm</location>
    </subcellularLocation>
</comment>
<dbReference type="SUPFAM" id="SSF50249">
    <property type="entry name" value="Nucleic acid-binding proteins"/>
    <property type="match status" value="1"/>
</dbReference>
<feature type="region of interest" description="Disordered" evidence="13">
    <location>
        <begin position="1"/>
        <end position="115"/>
    </location>
</feature>
<dbReference type="InterPro" id="IPR024320">
    <property type="entry name" value="LPG_synthase_C"/>
</dbReference>
<dbReference type="Pfam" id="PF09924">
    <property type="entry name" value="LPG_synthase_C"/>
    <property type="match status" value="1"/>
</dbReference>
<reference evidence="16" key="1">
    <citation type="submission" date="2020-06" db="EMBL/GenBank/DDBJ databases">
        <title>A chromosome-scale genome assembly of Talaromyces rugulosus W13939.</title>
        <authorList>
            <person name="Wang B."/>
            <person name="Guo L."/>
            <person name="Ye K."/>
            <person name="Wang L."/>
        </authorList>
    </citation>
    <scope>NUCLEOTIDE SEQUENCE [LARGE SCALE GENOMIC DNA]</scope>
    <source>
        <strain evidence="16">W13939</strain>
    </source>
</reference>
<dbReference type="CDD" id="cd04320">
    <property type="entry name" value="AspRS_cyto_N"/>
    <property type="match status" value="1"/>
</dbReference>
<keyword evidence="6" id="KW-0436">Ligase</keyword>
<feature type="compositionally biased region" description="Basic residues" evidence="13">
    <location>
        <begin position="75"/>
        <end position="88"/>
    </location>
</feature>
<evidence type="ECO:0000256" key="10">
    <source>
        <dbReference type="ARBA" id="ARBA00023146"/>
    </source>
</evidence>
<evidence type="ECO:0000256" key="5">
    <source>
        <dbReference type="ARBA" id="ARBA00022490"/>
    </source>
</evidence>
<evidence type="ECO:0000256" key="6">
    <source>
        <dbReference type="ARBA" id="ARBA00022598"/>
    </source>
</evidence>
<evidence type="ECO:0000256" key="3">
    <source>
        <dbReference type="ARBA" id="ARBA00012841"/>
    </source>
</evidence>
<dbReference type="KEGG" id="trg:TRUGW13939_00066"/>
<sequence length="957" mass="108934">MSGIRRALSKIRHKGDNGSETDSHGPSSTNHSRSNSASNPASPRRSLVNFLRERDYISSSDDMSDDSSAPLSKNQQKRIARQHRRQVKSRLSEEHRNDSEQRRLDKEDEKYRTETPEMKARYGNLPLVQSQERQNLPRIRLDDISKDMIGQEVCFTARLHIVRNMSSKLVFVVFRQQLVTFQGVLHALDGKVSTGMISWVEHLRTGTIVRVRGIMQTPAVPVLGCTHHDVELSIEQFHVVVRREDPVPFSVYEAEVRTEEEDRVEGRFSHISDRTRLSNRILDLRTGTAQAIFRLQSAVGNLFRAALDERRFIEIHSPKLQGAATESGASVFEVNYFGRPAFLAQSPQLAKQMAIASDFDRVYEIGAVFRAENSNTHRHLTEYTGLDIEMAIEEHYHEMLETIDATLKHIIKGLYSKFRREIETVKHQFPSEDIVLLDETPIIPFKDAVKLLNDSGWRNEDGELVPDDEDLHTRDEIRVGQLVKEKYGADYYIIDKFPVSARPFYTMPDPHDAAYTNSFDMFVRGQEIVSGGQRIHDPTMLEENMRKVGIDPAAMDDYLEGFRWGAPPHAGAGVGLERFLMLVLKLGNIRLASMFHRDPKSFPAKPAVANLRHPEASTLEPAWLKENHTPRAESEDEMPRLVDLIANYGDATSTSWTDERYKIWRDPSTGAAISYIPSYNHAIIPGDPLCDPSQYHRVITSFLHWLKRETKLKPIWLLLSPAVEELLGEKLGWRSLSCIAEEVVDPSRNMMASDTEIARKIRHAENEGVKIFSVPPGQLPSEEIRSKIDQRVKDWLANRKGTQIHLSEIAPWRDYEHRWYFYAQDKEGNIPSFVALAMLAPQRGMQVKYSLDFPGAPNGTIEYIVTHAIQTAAKSGIKSLTFGAGATSRLTPGHHMKGAKVRMLQHTYEAVAKQFHLTRKSEFRMKLGAHEEPLYIAYPPHGLGSRGIRAIMNFFED</sequence>
<keyword evidence="7" id="KW-0547">Nucleotide-binding</keyword>
<gene>
    <name evidence="15" type="ORF">TRUGW13939_00066</name>
</gene>
<evidence type="ECO:0000256" key="4">
    <source>
        <dbReference type="ARBA" id="ARBA00018853"/>
    </source>
</evidence>
<dbReference type="HAMAP" id="MF_02075">
    <property type="entry name" value="Asp_tRNA_synth_type2"/>
    <property type="match status" value="1"/>
</dbReference>
<evidence type="ECO:0000256" key="8">
    <source>
        <dbReference type="ARBA" id="ARBA00022840"/>
    </source>
</evidence>
<dbReference type="EMBL" id="CP055898">
    <property type="protein sequence ID" value="QKX52995.1"/>
    <property type="molecule type" value="Genomic_DNA"/>
</dbReference>
<evidence type="ECO:0000256" key="2">
    <source>
        <dbReference type="ARBA" id="ARBA00005312"/>
    </source>
</evidence>
<dbReference type="InterPro" id="IPR004364">
    <property type="entry name" value="Aa-tRNA-synt_II"/>
</dbReference>
<evidence type="ECO:0000256" key="1">
    <source>
        <dbReference type="ARBA" id="ARBA00004496"/>
    </source>
</evidence>
<dbReference type="GO" id="GO:0005524">
    <property type="term" value="F:ATP binding"/>
    <property type="evidence" value="ECO:0007669"/>
    <property type="project" value="UniProtKB-KW"/>
</dbReference>
<dbReference type="FunFam" id="2.40.50.140:FF:000132">
    <property type="entry name" value="Aspartyl-tRNA synthetase, cytoplasmic"/>
    <property type="match status" value="1"/>
</dbReference>
<evidence type="ECO:0000256" key="13">
    <source>
        <dbReference type="SAM" id="MobiDB-lite"/>
    </source>
</evidence>
<dbReference type="Pfam" id="PF00152">
    <property type="entry name" value="tRNA-synt_2"/>
    <property type="match status" value="1"/>
</dbReference>
<dbReference type="Gene3D" id="2.40.50.140">
    <property type="entry name" value="Nucleic acid-binding proteins"/>
    <property type="match status" value="1"/>
</dbReference>
<dbReference type="InterPro" id="IPR012340">
    <property type="entry name" value="NA-bd_OB-fold"/>
</dbReference>
<dbReference type="CDD" id="cd00776">
    <property type="entry name" value="AsxRS_core"/>
    <property type="match status" value="1"/>
</dbReference>
<dbReference type="GO" id="GO:0006422">
    <property type="term" value="P:aspartyl-tRNA aminoacylation"/>
    <property type="evidence" value="ECO:0007669"/>
    <property type="project" value="InterPro"/>
</dbReference>
<dbReference type="EC" id="6.1.1.12" evidence="3"/>
<feature type="compositionally biased region" description="Basic and acidic residues" evidence="13">
    <location>
        <begin position="90"/>
        <end position="115"/>
    </location>
</feature>
<evidence type="ECO:0000256" key="7">
    <source>
        <dbReference type="ARBA" id="ARBA00022741"/>
    </source>
</evidence>
<dbReference type="FunFam" id="3.30.930.10:FF:000013">
    <property type="entry name" value="Aspartate--tRNA ligase, cytoplasmic"/>
    <property type="match status" value="1"/>
</dbReference>
<keyword evidence="10" id="KW-0030">Aminoacyl-tRNA synthetase</keyword>
<dbReference type="GeneID" id="55987583"/>
<dbReference type="InterPro" id="IPR045864">
    <property type="entry name" value="aa-tRNA-synth_II/BPL/LPL"/>
</dbReference>
<evidence type="ECO:0000256" key="9">
    <source>
        <dbReference type="ARBA" id="ARBA00022917"/>
    </source>
</evidence>
<evidence type="ECO:0000313" key="16">
    <source>
        <dbReference type="Proteomes" id="UP000509510"/>
    </source>
</evidence>
<feature type="compositionally biased region" description="Low complexity" evidence="13">
    <location>
        <begin position="27"/>
        <end position="46"/>
    </location>
</feature>
<dbReference type="InterPro" id="IPR006195">
    <property type="entry name" value="aa-tRNA-synth_II"/>
</dbReference>
<accession>A0A7H8QHR6</accession>
<dbReference type="GO" id="GO:0003723">
    <property type="term" value="F:RNA binding"/>
    <property type="evidence" value="ECO:0007669"/>
    <property type="project" value="TreeGrafter"/>
</dbReference>
<keyword evidence="5" id="KW-0963">Cytoplasm</keyword>
<dbReference type="NCBIfam" id="TIGR00458">
    <property type="entry name" value="aspS_nondisc"/>
    <property type="match status" value="1"/>
</dbReference>
<proteinExistence type="inferred from homology"/>
<comment type="similarity">
    <text evidence="2">Belongs to the class-II aminoacyl-tRNA synthetase family. Type 2 subfamily.</text>
</comment>
<dbReference type="PRINTS" id="PR01042">
    <property type="entry name" value="TRNASYNTHASP"/>
</dbReference>
<dbReference type="InterPro" id="IPR002312">
    <property type="entry name" value="Asp/Asn-tRNA-synth_IIb"/>
</dbReference>
<dbReference type="PANTHER" id="PTHR43450:SF2">
    <property type="entry name" value="ASPARTATE--TRNA LIGASE"/>
    <property type="match status" value="1"/>
</dbReference>
<feature type="compositionally biased region" description="Basic and acidic residues" evidence="13">
    <location>
        <begin position="14"/>
        <end position="23"/>
    </location>
</feature>
<keyword evidence="16" id="KW-1185">Reference proteome</keyword>
<evidence type="ECO:0000256" key="12">
    <source>
        <dbReference type="ARBA" id="ARBA00047904"/>
    </source>
</evidence>
<dbReference type="SUPFAM" id="SSF55681">
    <property type="entry name" value="Class II aaRS and biotin synthetases"/>
    <property type="match status" value="1"/>
</dbReference>